<keyword evidence="2" id="KW-1185">Reference proteome</keyword>
<dbReference type="EMBL" id="JAWZSR010000010">
    <property type="protein sequence ID" value="MDX8047261.1"/>
    <property type="molecule type" value="Genomic_DNA"/>
</dbReference>
<organism evidence="1 2">
    <name type="scientific">Gracilibacillus pellucidus</name>
    <dbReference type="NCBI Taxonomy" id="3095368"/>
    <lineage>
        <taxon>Bacteria</taxon>
        <taxon>Bacillati</taxon>
        <taxon>Bacillota</taxon>
        <taxon>Bacilli</taxon>
        <taxon>Bacillales</taxon>
        <taxon>Bacillaceae</taxon>
        <taxon>Gracilibacillus</taxon>
    </lineage>
</organism>
<name>A0ACC6M8S4_9BACI</name>
<protein>
    <submittedName>
        <fullName evidence="1">GNAT family N-acetyltransferase</fullName>
    </submittedName>
</protein>
<dbReference type="Proteomes" id="UP001277972">
    <property type="component" value="Unassembled WGS sequence"/>
</dbReference>
<evidence type="ECO:0000313" key="2">
    <source>
        <dbReference type="Proteomes" id="UP001277972"/>
    </source>
</evidence>
<sequence length="165" mass="18820">MVEFRQATLNDAEALLHLTLRAYQPIRELGINFAAANADMELVKKNIRNNMCFLMEEEGKLLSTLSLRMPWGDHPGPFGVPHIWWFATDPDYAGQGIGNKLITWCEEKMVRDTLKSPAVSLGTADKHPWLVDIYKRRGYQEMSRKDLGKGHITVFMKKELTTDIG</sequence>
<evidence type="ECO:0000313" key="1">
    <source>
        <dbReference type="EMBL" id="MDX8047261.1"/>
    </source>
</evidence>
<comment type="caution">
    <text evidence="1">The sequence shown here is derived from an EMBL/GenBank/DDBJ whole genome shotgun (WGS) entry which is preliminary data.</text>
</comment>
<accession>A0ACC6M8S4</accession>
<proteinExistence type="predicted"/>
<reference evidence="1" key="1">
    <citation type="submission" date="2023-11" db="EMBL/GenBank/DDBJ databases">
        <title>Gracilibacillus pellucida a moderately halophilic bacterium isolated from saline soil in Xinjiang province.</title>
        <authorList>
            <person name="Zhang Z."/>
            <person name="Tan F."/>
            <person name="Wang Y."/>
            <person name="Xia M."/>
        </authorList>
    </citation>
    <scope>NUCLEOTIDE SEQUENCE</scope>
    <source>
        <strain evidence="1">S3-1-1</strain>
    </source>
</reference>
<gene>
    <name evidence="1" type="ORF">SH601_14925</name>
</gene>